<dbReference type="Proteomes" id="UP000266005">
    <property type="component" value="Unassembled WGS sequence"/>
</dbReference>
<evidence type="ECO:0000256" key="5">
    <source>
        <dbReference type="ARBA" id="ARBA00023204"/>
    </source>
</evidence>
<protein>
    <submittedName>
        <fullName evidence="7">Very short patch repair endonuclease</fullName>
    </submittedName>
</protein>
<sequence>MLVAKQIKKNYKISAAPLTAAEKTSRYMRGNKAKNTKPELQLRKALWHAGLRGYRIHWPKAPGKPDICYPSRRLAIFMHGCFWHRCPYCQPDLPKSNVLFWRNKFAANLARDAKYKQQYREAGWQRLVVWECQVKQHLPGIINLIKELHQGVPGSWQLAA</sequence>
<dbReference type="Pfam" id="PF03852">
    <property type="entry name" value="Vsr"/>
    <property type="match status" value="1"/>
</dbReference>
<evidence type="ECO:0000313" key="7">
    <source>
        <dbReference type="EMBL" id="RIJ36615.1"/>
    </source>
</evidence>
<reference evidence="8" key="1">
    <citation type="submission" date="2018-08" db="EMBL/GenBank/DDBJ databases">
        <title>Mucilaginibacter sp. MYSH2.</title>
        <authorList>
            <person name="Seo T."/>
        </authorList>
    </citation>
    <scope>NUCLEOTIDE SEQUENCE [LARGE SCALE GENOMIC DNA]</scope>
    <source>
        <strain evidence="8">KIRAN</strain>
    </source>
</reference>
<keyword evidence="3" id="KW-0227">DNA damage</keyword>
<evidence type="ECO:0000256" key="2">
    <source>
        <dbReference type="ARBA" id="ARBA00022759"/>
    </source>
</evidence>
<gene>
    <name evidence="7" type="ORF">D1627_12240</name>
</gene>
<dbReference type="GO" id="GO:0006298">
    <property type="term" value="P:mismatch repair"/>
    <property type="evidence" value="ECO:0007669"/>
    <property type="project" value="InterPro"/>
</dbReference>
<comment type="caution">
    <text evidence="7">The sequence shown here is derived from an EMBL/GenBank/DDBJ whole genome shotgun (WGS) entry which is preliminary data.</text>
</comment>
<dbReference type="Gene3D" id="3.40.960.10">
    <property type="entry name" value="VSR Endonuclease"/>
    <property type="match status" value="1"/>
</dbReference>
<keyword evidence="1" id="KW-0540">Nuclease</keyword>
<keyword evidence="5" id="KW-0234">DNA repair</keyword>
<organism evidence="7 8">
    <name type="scientific">Pontibacter oryzae</name>
    <dbReference type="NCBI Taxonomy" id="2304593"/>
    <lineage>
        <taxon>Bacteria</taxon>
        <taxon>Pseudomonadati</taxon>
        <taxon>Bacteroidota</taxon>
        <taxon>Cytophagia</taxon>
        <taxon>Cytophagales</taxon>
        <taxon>Hymenobacteraceae</taxon>
        <taxon>Pontibacter</taxon>
    </lineage>
</organism>
<dbReference type="GO" id="GO:0004519">
    <property type="term" value="F:endonuclease activity"/>
    <property type="evidence" value="ECO:0007669"/>
    <property type="project" value="UniProtKB-KW"/>
</dbReference>
<evidence type="ECO:0000256" key="3">
    <source>
        <dbReference type="ARBA" id="ARBA00022763"/>
    </source>
</evidence>
<keyword evidence="4" id="KW-0378">Hydrolase</keyword>
<evidence type="ECO:0000256" key="6">
    <source>
        <dbReference type="ARBA" id="ARBA00029466"/>
    </source>
</evidence>
<name>A0A399S4X6_9BACT</name>
<evidence type="ECO:0000313" key="8">
    <source>
        <dbReference type="Proteomes" id="UP000266005"/>
    </source>
</evidence>
<dbReference type="OrthoDB" id="9801520at2"/>
<dbReference type="CDD" id="cd00221">
    <property type="entry name" value="Vsr"/>
    <property type="match status" value="1"/>
</dbReference>
<dbReference type="NCBIfam" id="TIGR00632">
    <property type="entry name" value="vsr"/>
    <property type="match status" value="1"/>
</dbReference>
<comment type="similarity">
    <text evidence="6">Belongs to the Vsr family.</text>
</comment>
<dbReference type="SUPFAM" id="SSF52980">
    <property type="entry name" value="Restriction endonuclease-like"/>
    <property type="match status" value="1"/>
</dbReference>
<evidence type="ECO:0000256" key="4">
    <source>
        <dbReference type="ARBA" id="ARBA00022801"/>
    </source>
</evidence>
<accession>A0A399S4X6</accession>
<dbReference type="InterPro" id="IPR011335">
    <property type="entry name" value="Restrct_endonuc-II-like"/>
</dbReference>
<dbReference type="InterPro" id="IPR004603">
    <property type="entry name" value="DNA_mismatch_endonuc_vsr"/>
</dbReference>
<dbReference type="EMBL" id="QWGE01000004">
    <property type="protein sequence ID" value="RIJ36615.1"/>
    <property type="molecule type" value="Genomic_DNA"/>
</dbReference>
<dbReference type="GO" id="GO:0016787">
    <property type="term" value="F:hydrolase activity"/>
    <property type="evidence" value="ECO:0007669"/>
    <property type="project" value="UniProtKB-KW"/>
</dbReference>
<keyword evidence="8" id="KW-1185">Reference proteome</keyword>
<proteinExistence type="inferred from homology"/>
<keyword evidence="2 7" id="KW-0255">Endonuclease</keyword>
<dbReference type="AlphaFoldDB" id="A0A399S4X6"/>
<evidence type="ECO:0000256" key="1">
    <source>
        <dbReference type="ARBA" id="ARBA00022722"/>
    </source>
</evidence>